<keyword evidence="2" id="KW-0732">Signal</keyword>
<dbReference type="Proteomes" id="UP000695007">
    <property type="component" value="Unplaced"/>
</dbReference>
<evidence type="ECO:0000256" key="1">
    <source>
        <dbReference type="SAM" id="MobiDB-lite"/>
    </source>
</evidence>
<protein>
    <submittedName>
        <fullName evidence="4">Homeotic protein ocelliless-like</fullName>
    </submittedName>
</protein>
<dbReference type="RefSeq" id="XP_011504886.1">
    <property type="nucleotide sequence ID" value="XM_011506584.1"/>
</dbReference>
<evidence type="ECO:0000256" key="2">
    <source>
        <dbReference type="SAM" id="SignalP"/>
    </source>
</evidence>
<organism evidence="3 4">
    <name type="scientific">Ceratosolen solmsi marchali</name>
    <dbReference type="NCBI Taxonomy" id="326594"/>
    <lineage>
        <taxon>Eukaryota</taxon>
        <taxon>Metazoa</taxon>
        <taxon>Ecdysozoa</taxon>
        <taxon>Arthropoda</taxon>
        <taxon>Hexapoda</taxon>
        <taxon>Insecta</taxon>
        <taxon>Pterygota</taxon>
        <taxon>Neoptera</taxon>
        <taxon>Endopterygota</taxon>
        <taxon>Hymenoptera</taxon>
        <taxon>Apocrita</taxon>
        <taxon>Proctotrupomorpha</taxon>
        <taxon>Chalcidoidea</taxon>
        <taxon>Agaonidae</taxon>
        <taxon>Agaoninae</taxon>
        <taxon>Ceratosolen</taxon>
    </lineage>
</organism>
<feature type="chain" id="PRO_5042517801" evidence="2">
    <location>
        <begin position="19"/>
        <end position="234"/>
    </location>
</feature>
<feature type="signal peptide" evidence="2">
    <location>
        <begin position="1"/>
        <end position="18"/>
    </location>
</feature>
<name>A0AAJ6YV37_9HYME</name>
<evidence type="ECO:0000313" key="3">
    <source>
        <dbReference type="Proteomes" id="UP000695007"/>
    </source>
</evidence>
<accession>A0AAJ6YV37</accession>
<gene>
    <name evidence="4" type="primary">LOC105367795</name>
</gene>
<dbReference type="AlphaFoldDB" id="A0AAJ6YV37"/>
<proteinExistence type="predicted"/>
<keyword evidence="3" id="KW-1185">Reference proteome</keyword>
<dbReference type="GeneID" id="105367795"/>
<feature type="region of interest" description="Disordered" evidence="1">
    <location>
        <begin position="97"/>
        <end position="116"/>
    </location>
</feature>
<evidence type="ECO:0000313" key="4">
    <source>
        <dbReference type="RefSeq" id="XP_011504886.1"/>
    </source>
</evidence>
<reference evidence="4" key="1">
    <citation type="submission" date="2025-08" db="UniProtKB">
        <authorList>
            <consortium name="RefSeq"/>
        </authorList>
    </citation>
    <scope>IDENTIFICATION</scope>
</reference>
<dbReference type="KEGG" id="csol:105367795"/>
<sequence>MEWTLIFCCLLSVAIVHGRGFYFPDEVESKAQSGAWADGFGNSQANANANSNANRSPLSLYEDDYDGYGSQNFPNRYPSQGYNPYYNRPSYNVNPYPSLNGHFHSNAQSNSQNLGNQYGNGGANAAAAAASAGTGFVNGLPIASAAAAAAAAGASSNGNGASSAASSASAGAGGASRYPGSQYPDLPYPGLYANNYGHRQRQPWLYRSAGDYDSKNFDIVDTIVKGVDSIVFDH</sequence>
<feature type="compositionally biased region" description="Polar residues" evidence="1">
    <location>
        <begin position="97"/>
        <end position="107"/>
    </location>
</feature>